<reference evidence="2" key="1">
    <citation type="submission" date="2022-08" db="UniProtKB">
        <authorList>
            <consortium name="EnsemblMetazoa"/>
        </authorList>
    </citation>
    <scope>IDENTIFICATION</scope>
    <source>
        <strain evidence="2">05x7-T-G4-1.051#20</strain>
    </source>
</reference>
<organism evidence="2 3">
    <name type="scientific">Magallana gigas</name>
    <name type="common">Pacific oyster</name>
    <name type="synonym">Crassostrea gigas</name>
    <dbReference type="NCBI Taxonomy" id="29159"/>
    <lineage>
        <taxon>Eukaryota</taxon>
        <taxon>Metazoa</taxon>
        <taxon>Spiralia</taxon>
        <taxon>Lophotrochozoa</taxon>
        <taxon>Mollusca</taxon>
        <taxon>Bivalvia</taxon>
        <taxon>Autobranchia</taxon>
        <taxon>Pteriomorphia</taxon>
        <taxon>Ostreida</taxon>
        <taxon>Ostreoidea</taxon>
        <taxon>Ostreidae</taxon>
        <taxon>Magallana</taxon>
    </lineage>
</organism>
<dbReference type="Proteomes" id="UP000005408">
    <property type="component" value="Unassembled WGS sequence"/>
</dbReference>
<evidence type="ECO:0000256" key="1">
    <source>
        <dbReference type="SAM" id="MobiDB-lite"/>
    </source>
</evidence>
<dbReference type="EnsemblMetazoa" id="G11880.1">
    <property type="protein sequence ID" value="G11880.1:cds"/>
    <property type="gene ID" value="G11880"/>
</dbReference>
<protein>
    <submittedName>
        <fullName evidence="2">Uncharacterized protein</fullName>
    </submittedName>
</protein>
<dbReference type="GO" id="GO:0042754">
    <property type="term" value="P:negative regulation of circadian rhythm"/>
    <property type="evidence" value="ECO:0007669"/>
    <property type="project" value="InterPro"/>
</dbReference>
<dbReference type="AlphaFoldDB" id="A0A8W8HZZ6"/>
<dbReference type="Pfam" id="PF15800">
    <property type="entry name" value="CiPC"/>
    <property type="match status" value="1"/>
</dbReference>
<dbReference type="PANTHER" id="PTHR34648">
    <property type="entry name" value="CLOCK-INTERACTING PACEMAKER"/>
    <property type="match status" value="1"/>
</dbReference>
<dbReference type="PANTHER" id="PTHR34648:SF1">
    <property type="entry name" value="CLOCK-INTERACTING PACEMAKER"/>
    <property type="match status" value="1"/>
</dbReference>
<feature type="region of interest" description="Disordered" evidence="1">
    <location>
        <begin position="319"/>
        <end position="387"/>
    </location>
</feature>
<proteinExistence type="predicted"/>
<evidence type="ECO:0000313" key="3">
    <source>
        <dbReference type="Proteomes" id="UP000005408"/>
    </source>
</evidence>
<sequence>MIRQVSGAIDKASIILRFIPALQDNIGRYLLVSILRVHEESDMGVKGGIDLRENAETTGTLGANNKADKENQMLADSWRTTENIALEELPCQIIDMMSPTSAVKIQSSQGISTFNETADFVSEPDPDLIASARFKKLKLEFLLAVEKIRRETKLTKSRAQPTRQKPVLYTGVQKNCQQGPKPCCESPPVSEHLSFSQEESCCKISTTVHSIFSNILSSAEQIATSVASQRIHESGTCTYTESNKPIDTTHAGVGTTPLDGAWVDTSEGLLDWRTGGASFSGRVPAMENQGLPLSMDSKFNFHISNDVLNTICDLESRPNLTFSRKGRGDRTETASTSCKVAKLSSGVGSEHSENGELSSGSRTPGTGDGGGTSESDDMSTKGLHQDVKCKRYKRTQEALQSSGLLDVTMKTAELIKRNRQLQKDIQDFKKETVEFLKSVLKNPENKEYAKVIHGKTSTS</sequence>
<dbReference type="GO" id="GO:0045892">
    <property type="term" value="P:negative regulation of DNA-templated transcription"/>
    <property type="evidence" value="ECO:0007669"/>
    <property type="project" value="InterPro"/>
</dbReference>
<dbReference type="GO" id="GO:0005634">
    <property type="term" value="C:nucleus"/>
    <property type="evidence" value="ECO:0007669"/>
    <property type="project" value="TreeGrafter"/>
</dbReference>
<name>A0A8W8HZZ6_MAGGI</name>
<accession>A0A8W8HZZ6</accession>
<keyword evidence="3" id="KW-1185">Reference proteome</keyword>
<dbReference type="InterPro" id="IPR031602">
    <property type="entry name" value="CIPC"/>
</dbReference>
<evidence type="ECO:0000313" key="2">
    <source>
        <dbReference type="EnsemblMetazoa" id="G11880.1:cds"/>
    </source>
</evidence>